<sequence length="382" mass="42603">MSRSTICGIALCVVSLSALGFWHYRQAPDAGMLVVASAPVSASKPLPIDAHLIDQTGIIPVGDIPRFEQYMGWILRESGIDVRMVFLPDMGNKTIEAQAVDWMAQLQIGKQTGQQRGLLLLYDLQGQRLKVEVGYGLEAVFPDVFVNYLVQEHAKIFFASGDVSLGLRLLLRLLQHRMREAVIGNDFDPRTIVKARELAYLSGGAGVNAAVALGSKQGSQAIVPSKSKAAFPAGQSPTSTYHTYLAWLAHWPMDPDAQFFTPESRQYLASLPSSPAYAEFILLSEYGKQFKIVERGDLALLYFTNTPLVSPHFFIKVDGEWRLDLMAEVRNTREHTGGEYTWAYSGDQDKYTYAFRDLLVTLKGYRRIQDGDNRMLVIRGED</sequence>
<dbReference type="EMBL" id="CP054143">
    <property type="protein sequence ID" value="QKJ67508.1"/>
    <property type="molecule type" value="Genomic_DNA"/>
</dbReference>
<evidence type="ECO:0000313" key="2">
    <source>
        <dbReference type="EMBL" id="QKJ67508.1"/>
    </source>
</evidence>
<feature type="domain" description="TPM" evidence="1">
    <location>
        <begin position="53"/>
        <end position="168"/>
    </location>
</feature>
<dbReference type="InterPro" id="IPR007621">
    <property type="entry name" value="TPM_dom"/>
</dbReference>
<dbReference type="RefSeq" id="WP_173534010.1">
    <property type="nucleotide sequence ID" value="NZ_CP054143.1"/>
</dbReference>
<proteinExistence type="predicted"/>
<dbReference type="Pfam" id="PF04536">
    <property type="entry name" value="TPM_phosphatase"/>
    <property type="match status" value="1"/>
</dbReference>
<evidence type="ECO:0000259" key="1">
    <source>
        <dbReference type="Pfam" id="PF04536"/>
    </source>
</evidence>
<reference evidence="2 3" key="1">
    <citation type="submission" date="2020-05" db="EMBL/GenBank/DDBJ databases">
        <title>Complete genome sequence of Deefgea sp. D17.</title>
        <authorList>
            <person name="Bae J.-W."/>
            <person name="Han J.E."/>
        </authorList>
    </citation>
    <scope>NUCLEOTIDE SEQUENCE [LARGE SCALE GENOMIC DNA]</scope>
    <source>
        <strain evidence="2 3">D17</strain>
    </source>
</reference>
<dbReference type="Proteomes" id="UP000504844">
    <property type="component" value="Chromosome"/>
</dbReference>
<organism evidence="2 3">
    <name type="scientific">Deefgea piscis</name>
    <dbReference type="NCBI Taxonomy" id="2739061"/>
    <lineage>
        <taxon>Bacteria</taxon>
        <taxon>Pseudomonadati</taxon>
        <taxon>Pseudomonadota</taxon>
        <taxon>Betaproteobacteria</taxon>
        <taxon>Neisseriales</taxon>
        <taxon>Chitinibacteraceae</taxon>
        <taxon>Deefgea</taxon>
    </lineage>
</organism>
<gene>
    <name evidence="2" type="ORF">HQN60_12765</name>
</gene>
<accession>A0A6M8STV6</accession>
<dbReference type="Gene3D" id="3.10.310.50">
    <property type="match status" value="1"/>
</dbReference>
<dbReference type="KEGG" id="dee:HQN60_12765"/>
<keyword evidence="3" id="KW-1185">Reference proteome</keyword>
<name>A0A6M8STV6_9NEIS</name>
<dbReference type="AlphaFoldDB" id="A0A6M8STV6"/>
<evidence type="ECO:0000313" key="3">
    <source>
        <dbReference type="Proteomes" id="UP000504844"/>
    </source>
</evidence>
<protein>
    <submittedName>
        <fullName evidence="2">TPM domain-containing protein</fullName>
    </submittedName>
</protein>